<dbReference type="PROSITE" id="PS00652">
    <property type="entry name" value="TNFR_NGFR_1"/>
    <property type="match status" value="1"/>
</dbReference>
<evidence type="ECO:0000313" key="4">
    <source>
        <dbReference type="EMBL" id="KAJ8359332.1"/>
    </source>
</evidence>
<dbReference type="InterPro" id="IPR001368">
    <property type="entry name" value="TNFR/NGFR_Cys_rich_reg"/>
</dbReference>
<dbReference type="AlphaFoldDB" id="A0A9Q1FI19"/>
<dbReference type="GO" id="GO:0010972">
    <property type="term" value="P:negative regulation of G2/M transition of mitotic cell cycle"/>
    <property type="evidence" value="ECO:0007669"/>
    <property type="project" value="InterPro"/>
</dbReference>
<feature type="region of interest" description="Disordered" evidence="1">
    <location>
        <begin position="585"/>
        <end position="612"/>
    </location>
</feature>
<feature type="region of interest" description="Disordered" evidence="1">
    <location>
        <begin position="679"/>
        <end position="702"/>
    </location>
</feature>
<evidence type="ECO:0000256" key="2">
    <source>
        <dbReference type="SAM" id="Phobius"/>
    </source>
</evidence>
<accession>A0A9Q1FI19</accession>
<dbReference type="InterPro" id="IPR031466">
    <property type="entry name" value="MIIP"/>
</dbReference>
<comment type="caution">
    <text evidence="4">The sequence shown here is derived from an EMBL/GenBank/DDBJ whole genome shotgun (WGS) entry which is preliminary data.</text>
</comment>
<dbReference type="OrthoDB" id="10002384at2759"/>
<keyword evidence="5" id="KW-1185">Reference proteome</keyword>
<dbReference type="Proteomes" id="UP001152622">
    <property type="component" value="Chromosome 5"/>
</dbReference>
<evidence type="ECO:0000256" key="1">
    <source>
        <dbReference type="SAM" id="MobiDB-lite"/>
    </source>
</evidence>
<keyword evidence="2" id="KW-1133">Transmembrane helix</keyword>
<sequence length="777" mass="85109">MAHYSCEMSSFERLDILREQNKGLLVQLSDIRGRLLNLNLRSSREGEARISDVTVKASQEPRPHTGDSETAAVTLNDRQGDVPLSDCGQAESSASVESMSVVTLPGGGLGQARAALSRPRAQYTTESLPDVDQEEAVDPETDLRWSTTPPLHFCSQDTHSMGSFVYSGLLQDLGNQRLGQAEQAGPERPKPTHLFQDREQRELGRVIFHDQDQDQDRDKERRGLHPLLGYDWIAGLLDAETSLTERSEQFFTELRNFRQVNKEECVHSRSAGVEEDDLSPHEISLSTEERKSQLPEETHQCTFCYRINSRLFPAPLDPQTACPVCKVPKSHNPNSEPAFIRVSIPRSTLLPAHRYRAPRRLSCDPSDSLGLPSHCMSGWSSVALAAAPQFSSLDLRSCLKTGHSTAIPTVQPKHLPAAQSKQQLVFSASLPSCPRPPPCGQGLGLKNCLCVRCLQDQYWVVKSRLPLCERCTGKCSGDRNLKEVTPCGPTQNRVCHCDKGFFCESKAQFSCRRCEHCPAGTFSSKVSMEESCQPYTDCAGHGLISNGTSTQDQLCTSSVPSPRTDPPLVENALFSTSQLTIPLPVTTHDSRDTSQLPSRTATAVSSSTSEDSSSSTSLLVLVAVLLAASMLVVCCMWHRHHLLKRKGWPFLKHLQVQGRKEDTVGGDLYFVSQGLLGSKTGNEQQVGPPKQQVTTDHSGGGDSVSNTVGSIYIYSPRMVVLGANTAERREEVEPPGEGWAHLGAPHQEQGPVEPPGTACVQEEEGKELSYPVPATSK</sequence>
<dbReference type="SMART" id="SM00208">
    <property type="entry name" value="TNFR"/>
    <property type="match status" value="2"/>
</dbReference>
<dbReference type="EMBL" id="JAINUF010000005">
    <property type="protein sequence ID" value="KAJ8359332.1"/>
    <property type="molecule type" value="Genomic_DNA"/>
</dbReference>
<dbReference type="GO" id="GO:0030336">
    <property type="term" value="P:negative regulation of cell migration"/>
    <property type="evidence" value="ECO:0007669"/>
    <property type="project" value="InterPro"/>
</dbReference>
<feature type="region of interest" description="Disordered" evidence="1">
    <location>
        <begin position="727"/>
        <end position="777"/>
    </location>
</feature>
<reference evidence="4" key="1">
    <citation type="journal article" date="2023" name="Science">
        <title>Genome structures resolve the early diversification of teleost fishes.</title>
        <authorList>
            <person name="Parey E."/>
            <person name="Louis A."/>
            <person name="Montfort J."/>
            <person name="Bouchez O."/>
            <person name="Roques C."/>
            <person name="Iampietro C."/>
            <person name="Lluch J."/>
            <person name="Castinel A."/>
            <person name="Donnadieu C."/>
            <person name="Desvignes T."/>
            <person name="Floi Bucao C."/>
            <person name="Jouanno E."/>
            <person name="Wen M."/>
            <person name="Mejri S."/>
            <person name="Dirks R."/>
            <person name="Jansen H."/>
            <person name="Henkel C."/>
            <person name="Chen W.J."/>
            <person name="Zahm M."/>
            <person name="Cabau C."/>
            <person name="Klopp C."/>
            <person name="Thompson A.W."/>
            <person name="Robinson-Rechavi M."/>
            <person name="Braasch I."/>
            <person name="Lecointre G."/>
            <person name="Bobe J."/>
            <person name="Postlethwait J.H."/>
            <person name="Berthelot C."/>
            <person name="Roest Crollius H."/>
            <person name="Guiguen Y."/>
        </authorList>
    </citation>
    <scope>NUCLEOTIDE SEQUENCE</scope>
    <source>
        <strain evidence="4">WJC10195</strain>
    </source>
</reference>
<protein>
    <recommendedName>
        <fullName evidence="3">TNFR-Cys domain-containing protein</fullName>
    </recommendedName>
</protein>
<organism evidence="4 5">
    <name type="scientific">Synaphobranchus kaupii</name>
    <name type="common">Kaup's arrowtooth eel</name>
    <dbReference type="NCBI Taxonomy" id="118154"/>
    <lineage>
        <taxon>Eukaryota</taxon>
        <taxon>Metazoa</taxon>
        <taxon>Chordata</taxon>
        <taxon>Craniata</taxon>
        <taxon>Vertebrata</taxon>
        <taxon>Euteleostomi</taxon>
        <taxon>Actinopterygii</taxon>
        <taxon>Neopterygii</taxon>
        <taxon>Teleostei</taxon>
        <taxon>Anguilliformes</taxon>
        <taxon>Synaphobranchidae</taxon>
        <taxon>Synaphobranchus</taxon>
    </lineage>
</organism>
<feature type="compositionally biased region" description="Low complexity" evidence="1">
    <location>
        <begin position="598"/>
        <end position="612"/>
    </location>
</feature>
<dbReference type="Pfam" id="PF15734">
    <property type="entry name" value="MIIP"/>
    <property type="match status" value="1"/>
</dbReference>
<dbReference type="SUPFAM" id="SSF57586">
    <property type="entry name" value="TNF receptor-like"/>
    <property type="match status" value="1"/>
</dbReference>
<proteinExistence type="predicted"/>
<keyword evidence="2" id="KW-0812">Transmembrane</keyword>
<gene>
    <name evidence="4" type="ORF">SKAU_G00158570</name>
</gene>
<keyword evidence="2" id="KW-0472">Membrane</keyword>
<evidence type="ECO:0000259" key="3">
    <source>
        <dbReference type="PROSITE" id="PS00652"/>
    </source>
</evidence>
<feature type="transmembrane region" description="Helical" evidence="2">
    <location>
        <begin position="618"/>
        <end position="637"/>
    </location>
</feature>
<evidence type="ECO:0000313" key="5">
    <source>
        <dbReference type="Proteomes" id="UP001152622"/>
    </source>
</evidence>
<dbReference type="PANTHER" id="PTHR34831">
    <property type="entry name" value="MIGRATION AND INVASION-INHIBITORY PROTEIN"/>
    <property type="match status" value="1"/>
</dbReference>
<name>A0A9Q1FI19_SYNKA</name>
<dbReference type="Pfam" id="PF00020">
    <property type="entry name" value="TNFR_c6"/>
    <property type="match status" value="2"/>
</dbReference>
<dbReference type="PANTHER" id="PTHR34831:SF1">
    <property type="entry name" value="MIGRATION AND INVASION-INHIBITORY PROTEIN"/>
    <property type="match status" value="1"/>
</dbReference>
<feature type="domain" description="TNFR-Cys" evidence="3">
    <location>
        <begin position="453"/>
        <end position="495"/>
    </location>
</feature>
<dbReference type="Gene3D" id="2.10.50.10">
    <property type="entry name" value="Tumor Necrosis Factor Receptor, subunit A, domain 2"/>
    <property type="match status" value="2"/>
</dbReference>